<evidence type="ECO:0000313" key="1">
    <source>
        <dbReference type="EMBL" id="MBA0787034.1"/>
    </source>
</evidence>
<proteinExistence type="predicted"/>
<evidence type="ECO:0000313" key="2">
    <source>
        <dbReference type="Proteomes" id="UP000593568"/>
    </source>
</evidence>
<dbReference type="AlphaFoldDB" id="A0A7J9FQ18"/>
<keyword evidence="2" id="KW-1185">Reference proteome</keyword>
<protein>
    <submittedName>
        <fullName evidence="1">Uncharacterized protein</fullName>
    </submittedName>
</protein>
<dbReference type="EMBL" id="JABEZW010225230">
    <property type="protein sequence ID" value="MBA0787034.1"/>
    <property type="molecule type" value="Genomic_DNA"/>
</dbReference>
<comment type="caution">
    <text evidence="1">The sequence shown here is derived from an EMBL/GenBank/DDBJ whole genome shotgun (WGS) entry which is preliminary data.</text>
</comment>
<name>A0A7J9FQ18_9ROSI</name>
<organism evidence="1 2">
    <name type="scientific">Gossypium trilobum</name>
    <dbReference type="NCBI Taxonomy" id="34281"/>
    <lineage>
        <taxon>Eukaryota</taxon>
        <taxon>Viridiplantae</taxon>
        <taxon>Streptophyta</taxon>
        <taxon>Embryophyta</taxon>
        <taxon>Tracheophyta</taxon>
        <taxon>Spermatophyta</taxon>
        <taxon>Magnoliopsida</taxon>
        <taxon>eudicotyledons</taxon>
        <taxon>Gunneridae</taxon>
        <taxon>Pentapetalae</taxon>
        <taxon>rosids</taxon>
        <taxon>malvids</taxon>
        <taxon>Malvales</taxon>
        <taxon>Malvaceae</taxon>
        <taxon>Malvoideae</taxon>
        <taxon>Gossypium</taxon>
    </lineage>
</organism>
<gene>
    <name evidence="1" type="ORF">Gotri_025817</name>
</gene>
<accession>A0A7J9FQ18</accession>
<dbReference type="Proteomes" id="UP000593568">
    <property type="component" value="Unassembled WGS sequence"/>
</dbReference>
<reference evidence="1 2" key="1">
    <citation type="journal article" date="2019" name="Genome Biol. Evol.">
        <title>Insights into the evolution of the New World diploid cottons (Gossypium, subgenus Houzingenia) based on genome sequencing.</title>
        <authorList>
            <person name="Grover C.E."/>
            <person name="Arick M.A. 2nd"/>
            <person name="Thrash A."/>
            <person name="Conover J.L."/>
            <person name="Sanders W.S."/>
            <person name="Peterson D.G."/>
            <person name="Frelichowski J.E."/>
            <person name="Scheffler J.A."/>
            <person name="Scheffler B.E."/>
            <person name="Wendel J.F."/>
        </authorList>
    </citation>
    <scope>NUCLEOTIDE SEQUENCE [LARGE SCALE GENOMIC DNA]</scope>
    <source>
        <strain evidence="1">8</strain>
        <tissue evidence="1">Leaf</tissue>
    </source>
</reference>
<sequence length="97" mass="10798">MRLQIRHQKRMSIDDINASFNSINLDHILEDVDPLPEWLHEKKIPLLDGENAGVLPVDTSDDEIDSGDGLNGGGLSLIDDDDGYYGDRGEIRSSSQY</sequence>